<evidence type="ECO:0000256" key="1">
    <source>
        <dbReference type="ARBA" id="ARBA00001933"/>
    </source>
</evidence>
<dbReference type="InterPro" id="IPR004839">
    <property type="entry name" value="Aminotransferase_I/II_large"/>
</dbReference>
<dbReference type="Gene3D" id="3.90.1150.10">
    <property type="entry name" value="Aspartate Aminotransferase, domain 1"/>
    <property type="match status" value="1"/>
</dbReference>
<dbReference type="OrthoDB" id="9766445at2"/>
<comment type="cofactor">
    <cofactor evidence="1">
        <name>pyridoxal 5'-phosphate</name>
        <dbReference type="ChEBI" id="CHEBI:597326"/>
    </cofactor>
</comment>
<evidence type="ECO:0000259" key="7">
    <source>
        <dbReference type="Pfam" id="PF00155"/>
    </source>
</evidence>
<proteinExistence type="inferred from homology"/>
<dbReference type="InterPro" id="IPR015421">
    <property type="entry name" value="PyrdxlP-dep_Trfase_major"/>
</dbReference>
<keyword evidence="5 8" id="KW-0808">Transferase</keyword>
<feature type="domain" description="Aminotransferase class I/classII large" evidence="7">
    <location>
        <begin position="31"/>
        <end position="388"/>
    </location>
</feature>
<keyword evidence="6" id="KW-0663">Pyridoxal phosphate</keyword>
<sequence length="393" mass="42755">MHQSQFRSLAQQTPDALLGLIRLFQEDHRPHKIDLGVGIFRDDQGLTPVLGAVKAAERILVEQQDSKSYLGPVGDSGFVDLTARLALGDDLATSPFLVRLQTPGGNGALRLAFELLAEASKDAVVWVGSPTWVNHFPLIASAGLESRSHRFYDPATLRIDFDGMMADLGSAKSGDVILLHGCCHNPSGATFSSSEWTELLALCQRQGLLPLIDFAYHGLGDGLEADAAPVRMFVENLPEAIVAYSCDKNFGMYRDRVGSLFVKATTHAETDAVRSQLFGTARAMWSMPPDHGAATCRIILSSPELRSVWQEELASMRERINGLRKAVANSLPQLSAVANQRGLFSLLPVSKDAVQLLREERAIYMAPDGRINIAGLSEANMPHFVQSISGYLS</sequence>
<dbReference type="PANTHER" id="PTHR11879:SF22">
    <property type="entry name" value="ASPARTATE AMINOTRANSFERASE, MITOCHONDRIAL"/>
    <property type="match status" value="1"/>
</dbReference>
<dbReference type="GO" id="GO:0004838">
    <property type="term" value="F:L-tyrosine-2-oxoglutarate transaminase activity"/>
    <property type="evidence" value="ECO:0007669"/>
    <property type="project" value="TreeGrafter"/>
</dbReference>
<evidence type="ECO:0000256" key="2">
    <source>
        <dbReference type="ARBA" id="ARBA00007441"/>
    </source>
</evidence>
<dbReference type="GO" id="GO:0042802">
    <property type="term" value="F:identical protein binding"/>
    <property type="evidence" value="ECO:0007669"/>
    <property type="project" value="TreeGrafter"/>
</dbReference>
<dbReference type="PANTHER" id="PTHR11879">
    <property type="entry name" value="ASPARTATE AMINOTRANSFERASE"/>
    <property type="match status" value="1"/>
</dbReference>
<accession>A0A6I6LCM3</accession>
<evidence type="ECO:0000313" key="9">
    <source>
        <dbReference type="Proteomes" id="UP000428803"/>
    </source>
</evidence>
<evidence type="ECO:0000256" key="4">
    <source>
        <dbReference type="ARBA" id="ARBA00022576"/>
    </source>
</evidence>
<dbReference type="InterPro" id="IPR015424">
    <property type="entry name" value="PyrdxlP-dep_Trfase"/>
</dbReference>
<comment type="subunit">
    <text evidence="3">Homodimer.</text>
</comment>
<evidence type="ECO:0000256" key="3">
    <source>
        <dbReference type="ARBA" id="ARBA00011738"/>
    </source>
</evidence>
<dbReference type="NCBIfam" id="NF006719">
    <property type="entry name" value="PRK09257.1"/>
    <property type="match status" value="1"/>
</dbReference>
<evidence type="ECO:0000256" key="5">
    <source>
        <dbReference type="ARBA" id="ARBA00022679"/>
    </source>
</evidence>
<keyword evidence="9" id="KW-1185">Reference proteome</keyword>
<dbReference type="GO" id="GO:0030170">
    <property type="term" value="F:pyridoxal phosphate binding"/>
    <property type="evidence" value="ECO:0007669"/>
    <property type="project" value="InterPro"/>
</dbReference>
<dbReference type="InterPro" id="IPR015422">
    <property type="entry name" value="PyrdxlP-dep_Trfase_small"/>
</dbReference>
<dbReference type="Gene3D" id="3.40.640.10">
    <property type="entry name" value="Type I PLP-dependent aspartate aminotransferase-like (Major domain)"/>
    <property type="match status" value="1"/>
</dbReference>
<dbReference type="GO" id="GO:0033585">
    <property type="term" value="P:L-phenylalanine biosynthetic process from chorismate via phenylpyruvate"/>
    <property type="evidence" value="ECO:0007669"/>
    <property type="project" value="TreeGrafter"/>
</dbReference>
<dbReference type="PRINTS" id="PR00799">
    <property type="entry name" value="TRANSAMINASE"/>
</dbReference>
<dbReference type="GO" id="GO:0004069">
    <property type="term" value="F:L-aspartate:2-oxoglutarate aminotransferase activity"/>
    <property type="evidence" value="ECO:0007669"/>
    <property type="project" value="TreeGrafter"/>
</dbReference>
<comment type="similarity">
    <text evidence="2">Belongs to the class-I pyridoxal-phosphate-dependent aminotransferase family.</text>
</comment>
<keyword evidence="4 8" id="KW-0032">Aminotransferase</keyword>
<dbReference type="Proteomes" id="UP000428803">
    <property type="component" value="Chromosome"/>
</dbReference>
<dbReference type="CDD" id="cd00609">
    <property type="entry name" value="AAT_like"/>
    <property type="match status" value="1"/>
</dbReference>
<gene>
    <name evidence="8" type="ORF">EUU25_08970</name>
</gene>
<reference evidence="9" key="1">
    <citation type="submission" date="2019-01" db="EMBL/GenBank/DDBJ databases">
        <title>Sphingorhabdus lacus sp.nov., isolated from an oligotrophic freshwater lake.</title>
        <authorList>
            <person name="Park M."/>
        </authorList>
    </citation>
    <scope>NUCLEOTIDE SEQUENCE [LARGE SCALE GENOMIC DNA]</scope>
    <source>
        <strain evidence="9">IMCC1753</strain>
    </source>
</reference>
<dbReference type="KEGG" id="slaa:EUU25_08970"/>
<organism evidence="8 9">
    <name type="scientific">Sphingorhabdus lacus</name>
    <dbReference type="NCBI Taxonomy" id="392610"/>
    <lineage>
        <taxon>Bacteria</taxon>
        <taxon>Pseudomonadati</taxon>
        <taxon>Pseudomonadota</taxon>
        <taxon>Alphaproteobacteria</taxon>
        <taxon>Sphingomonadales</taxon>
        <taxon>Sphingomonadaceae</taxon>
        <taxon>Sphingorhabdus</taxon>
    </lineage>
</organism>
<dbReference type="AlphaFoldDB" id="A0A6I6LCM3"/>
<dbReference type="InterPro" id="IPR000796">
    <property type="entry name" value="Asp_trans"/>
</dbReference>
<dbReference type="Pfam" id="PF00155">
    <property type="entry name" value="Aminotran_1_2"/>
    <property type="match status" value="1"/>
</dbReference>
<protein>
    <submittedName>
        <fullName evidence="8">Aspartate/tyrosine/aromatic aminotransferase</fullName>
    </submittedName>
</protein>
<name>A0A6I6LCM3_9SPHN</name>
<dbReference type="GO" id="GO:0005829">
    <property type="term" value="C:cytosol"/>
    <property type="evidence" value="ECO:0007669"/>
    <property type="project" value="TreeGrafter"/>
</dbReference>
<dbReference type="EMBL" id="CP035733">
    <property type="protein sequence ID" value="QGY82221.1"/>
    <property type="molecule type" value="Genomic_DNA"/>
</dbReference>
<evidence type="ECO:0000256" key="6">
    <source>
        <dbReference type="ARBA" id="ARBA00022898"/>
    </source>
</evidence>
<dbReference type="SUPFAM" id="SSF53383">
    <property type="entry name" value="PLP-dependent transferases"/>
    <property type="match status" value="1"/>
</dbReference>
<evidence type="ECO:0000313" key="8">
    <source>
        <dbReference type="EMBL" id="QGY82221.1"/>
    </source>
</evidence>